<name>A0ABU6C7M5_9ACTN</name>
<sequence length="122" mass="13358">MAGDRLMYHRAVRIDQAQSLLLISGHEARDDEGAIAHKGDMAGQIDLTVRRLEETVTEAGMTMADVVQIRIFTTDLPECKAHYDVLLDRLAALHCTPASLMAEVSALSDPDMLIEIEAVAAR</sequence>
<dbReference type="RefSeq" id="WP_324767841.1">
    <property type="nucleotide sequence ID" value="NZ_BAAATS010000028.1"/>
</dbReference>
<organism evidence="1 2">
    <name type="scientific">Streptomyces kunmingensis</name>
    <dbReference type="NCBI Taxonomy" id="68225"/>
    <lineage>
        <taxon>Bacteria</taxon>
        <taxon>Bacillati</taxon>
        <taxon>Actinomycetota</taxon>
        <taxon>Actinomycetes</taxon>
        <taxon>Kitasatosporales</taxon>
        <taxon>Streptomycetaceae</taxon>
        <taxon>Streptomyces</taxon>
    </lineage>
</organism>
<dbReference type="Gene3D" id="3.30.1330.40">
    <property type="entry name" value="RutC-like"/>
    <property type="match status" value="1"/>
</dbReference>
<keyword evidence="2" id="KW-1185">Reference proteome</keyword>
<evidence type="ECO:0000313" key="1">
    <source>
        <dbReference type="EMBL" id="MEB3960699.1"/>
    </source>
</evidence>
<proteinExistence type="predicted"/>
<dbReference type="PANTHER" id="PTHR43857">
    <property type="entry name" value="BLR7761 PROTEIN"/>
    <property type="match status" value="1"/>
</dbReference>
<dbReference type="InterPro" id="IPR006175">
    <property type="entry name" value="YjgF/YER057c/UK114"/>
</dbReference>
<dbReference type="InterPro" id="IPR035959">
    <property type="entry name" value="RutC-like_sf"/>
</dbReference>
<dbReference type="EMBL" id="JAOZYB010000059">
    <property type="protein sequence ID" value="MEB3960699.1"/>
    <property type="molecule type" value="Genomic_DNA"/>
</dbReference>
<gene>
    <name evidence="1" type="ORF">OKJ48_10670</name>
</gene>
<dbReference type="CDD" id="cd00448">
    <property type="entry name" value="YjgF_YER057c_UK114_family"/>
    <property type="match status" value="1"/>
</dbReference>
<dbReference type="Proteomes" id="UP001352223">
    <property type="component" value="Unassembled WGS sequence"/>
</dbReference>
<protein>
    <submittedName>
        <fullName evidence="1">RidA family protein</fullName>
    </submittedName>
</protein>
<dbReference type="PANTHER" id="PTHR43857:SF1">
    <property type="entry name" value="YJGH FAMILY PROTEIN"/>
    <property type="match status" value="1"/>
</dbReference>
<evidence type="ECO:0000313" key="2">
    <source>
        <dbReference type="Proteomes" id="UP001352223"/>
    </source>
</evidence>
<accession>A0ABU6C7M5</accession>
<dbReference type="Pfam" id="PF01042">
    <property type="entry name" value="Ribonuc_L-PSP"/>
    <property type="match status" value="1"/>
</dbReference>
<dbReference type="SUPFAM" id="SSF55298">
    <property type="entry name" value="YjgF-like"/>
    <property type="match status" value="1"/>
</dbReference>
<reference evidence="1 2" key="1">
    <citation type="submission" date="2022-10" db="EMBL/GenBank/DDBJ databases">
        <authorList>
            <person name="Xie J."/>
            <person name="Shen N."/>
        </authorList>
    </citation>
    <scope>NUCLEOTIDE SEQUENCE [LARGE SCALE GENOMIC DNA]</scope>
    <source>
        <strain evidence="1 2">DSM 41681</strain>
    </source>
</reference>
<comment type="caution">
    <text evidence="1">The sequence shown here is derived from an EMBL/GenBank/DDBJ whole genome shotgun (WGS) entry which is preliminary data.</text>
</comment>